<dbReference type="GO" id="GO:0008168">
    <property type="term" value="F:methyltransferase activity"/>
    <property type="evidence" value="ECO:0007669"/>
    <property type="project" value="UniProtKB-KW"/>
</dbReference>
<dbReference type="EMBL" id="JBHPKH010000024">
    <property type="protein sequence ID" value="MFC1572608.1"/>
    <property type="molecule type" value="Genomic_DNA"/>
</dbReference>
<dbReference type="SUPFAM" id="SSF53335">
    <property type="entry name" value="S-adenosyl-L-methionine-dependent methyltransferases"/>
    <property type="match status" value="1"/>
</dbReference>
<feature type="domain" description="Protein arginine N-methyltransferase" evidence="4">
    <location>
        <begin position="146"/>
        <end position="294"/>
    </location>
</feature>
<dbReference type="InterPro" id="IPR025799">
    <property type="entry name" value="Arg_MeTrfase"/>
</dbReference>
<accession>A0ABV6YJX4</accession>
<dbReference type="Pfam" id="PF06325">
    <property type="entry name" value="PrmA"/>
    <property type="match status" value="1"/>
</dbReference>
<evidence type="ECO:0000313" key="5">
    <source>
        <dbReference type="EMBL" id="MFC1572608.1"/>
    </source>
</evidence>
<dbReference type="CDD" id="cd02440">
    <property type="entry name" value="AdoMet_MTases"/>
    <property type="match status" value="1"/>
</dbReference>
<dbReference type="PANTHER" id="PTHR11006">
    <property type="entry name" value="PROTEIN ARGININE N-METHYLTRANSFERASE"/>
    <property type="match status" value="1"/>
</dbReference>
<dbReference type="PROSITE" id="PS51678">
    <property type="entry name" value="SAM_MT_PRMT"/>
    <property type="match status" value="1"/>
</dbReference>
<evidence type="ECO:0000256" key="3">
    <source>
        <dbReference type="ARBA" id="ARBA00022691"/>
    </source>
</evidence>
<evidence type="ECO:0000256" key="1">
    <source>
        <dbReference type="ARBA" id="ARBA00022603"/>
    </source>
</evidence>
<keyword evidence="3" id="KW-0949">S-adenosyl-L-methionine</keyword>
<evidence type="ECO:0000313" key="6">
    <source>
        <dbReference type="Proteomes" id="UP001593833"/>
    </source>
</evidence>
<dbReference type="Gene3D" id="3.40.50.150">
    <property type="entry name" value="Vaccinia Virus protein VP39"/>
    <property type="match status" value="1"/>
</dbReference>
<dbReference type="Pfam" id="PF22528">
    <property type="entry name" value="PRMT_C"/>
    <property type="match status" value="1"/>
</dbReference>
<protein>
    <submittedName>
        <fullName evidence="5">Methyltransferase domain-containing protein</fullName>
    </submittedName>
</protein>
<dbReference type="GO" id="GO:0032259">
    <property type="term" value="P:methylation"/>
    <property type="evidence" value="ECO:0007669"/>
    <property type="project" value="UniProtKB-KW"/>
</dbReference>
<reference evidence="5 6" key="1">
    <citation type="submission" date="2024-09" db="EMBL/GenBank/DDBJ databases">
        <authorList>
            <person name="D'Angelo T."/>
        </authorList>
    </citation>
    <scope>NUCLEOTIDE SEQUENCE [LARGE SCALE GENOMIC DNA]</scope>
    <source>
        <strain evidence="5">SAG AM-320-E07</strain>
    </source>
</reference>
<organism evidence="5 6">
    <name type="scientific">Eiseniibacteriota bacterium</name>
    <dbReference type="NCBI Taxonomy" id="2212470"/>
    <lineage>
        <taxon>Bacteria</taxon>
        <taxon>Candidatus Eiseniibacteriota</taxon>
    </lineage>
</organism>
<dbReference type="InterPro" id="IPR029063">
    <property type="entry name" value="SAM-dependent_MTases_sf"/>
</dbReference>
<dbReference type="InterPro" id="IPR055135">
    <property type="entry name" value="PRMT_dom"/>
</dbReference>
<keyword evidence="1 5" id="KW-0489">Methyltransferase</keyword>
<evidence type="ECO:0000256" key="2">
    <source>
        <dbReference type="ARBA" id="ARBA00022679"/>
    </source>
</evidence>
<sequence length="341" mass="37935">MPLELNYCNLRGHESMLRDSVRCEAFRRAIIDTVTPGCAVLDIGAGTGILSVFAAQAGARVVYAVERTHIAELAQRIVSENGFGDRINVLQNDMGTLELPEKVDVIVSEWLGGYGVDESLLPIVVLARDRWLKPGGRLIPETVTSWIAPAYDELLQQDVDFWSSEPYGIDLNAIGQATARQLDCGGHHVKQEHILSDPQLMWEVDGMACSREDANQPFSCRLEFVVDRDGQFNALAAWFRAQLNKQIVLCNGPSERDTHWGRTMFPVGRTVSVERGMRVDVHFVLEPQGKGQSRATWAIEVEGYRFHAEDITVLIDQHAACESGSRERLTHGPHDPTCESV</sequence>
<keyword evidence="2" id="KW-0808">Transferase</keyword>
<dbReference type="PANTHER" id="PTHR11006:SF4">
    <property type="entry name" value="PROTEIN ARGININE N-METHYLTRANSFERASE 7"/>
    <property type="match status" value="1"/>
</dbReference>
<comment type="caution">
    <text evidence="5">The sequence shown here is derived from an EMBL/GenBank/DDBJ whole genome shotgun (WGS) entry which is preliminary data.</text>
</comment>
<name>A0ABV6YJX4_UNCEI</name>
<dbReference type="Proteomes" id="UP001593833">
    <property type="component" value="Unassembled WGS sequence"/>
</dbReference>
<keyword evidence="6" id="KW-1185">Reference proteome</keyword>
<proteinExistence type="predicted"/>
<evidence type="ECO:0000259" key="4">
    <source>
        <dbReference type="Pfam" id="PF22528"/>
    </source>
</evidence>
<dbReference type="Gene3D" id="2.70.160.11">
    <property type="entry name" value="Hnrnp arginine n-methyltransferase1"/>
    <property type="match status" value="1"/>
</dbReference>
<gene>
    <name evidence="5" type="ORF">ACFL6M_03310</name>
</gene>